<feature type="region of interest" description="Disordered" evidence="3">
    <location>
        <begin position="87"/>
        <end position="189"/>
    </location>
</feature>
<dbReference type="GO" id="GO:0031145">
    <property type="term" value="P:anaphase-promoting complex-dependent catabolic process"/>
    <property type="evidence" value="ECO:0007669"/>
    <property type="project" value="TreeGrafter"/>
</dbReference>
<dbReference type="SUPFAM" id="SSF50978">
    <property type="entry name" value="WD40 repeat-like"/>
    <property type="match status" value="1"/>
</dbReference>
<dbReference type="PANTHER" id="PTHR19918:SF5">
    <property type="entry name" value="MEIOSIS-SPECIFIC APC_C ACTIVATOR PROTEIN AMA1"/>
    <property type="match status" value="1"/>
</dbReference>
<feature type="region of interest" description="Disordered" evidence="3">
    <location>
        <begin position="625"/>
        <end position="646"/>
    </location>
</feature>
<evidence type="ECO:0000313" key="5">
    <source>
        <dbReference type="Proteomes" id="UP001285908"/>
    </source>
</evidence>
<dbReference type="RefSeq" id="XP_062692096.1">
    <property type="nucleotide sequence ID" value="XM_062832946.1"/>
</dbReference>
<dbReference type="SMART" id="SM00320">
    <property type="entry name" value="WD40"/>
    <property type="match status" value="2"/>
</dbReference>
<dbReference type="Gene3D" id="2.130.10.10">
    <property type="entry name" value="YVTN repeat-like/Quinoprotein amine dehydrogenase"/>
    <property type="match status" value="2"/>
</dbReference>
<keyword evidence="1" id="KW-0853">WD repeat</keyword>
<evidence type="ECO:0000256" key="3">
    <source>
        <dbReference type="SAM" id="MobiDB-lite"/>
    </source>
</evidence>
<gene>
    <name evidence="4" type="ORF">B0T23DRAFT_172944</name>
</gene>
<dbReference type="GO" id="GO:1905786">
    <property type="term" value="P:positive regulation of anaphase-promoting complex-dependent catabolic process"/>
    <property type="evidence" value="ECO:0007669"/>
    <property type="project" value="TreeGrafter"/>
</dbReference>
<dbReference type="AlphaFoldDB" id="A0AAJ0I619"/>
<dbReference type="GeneID" id="87870568"/>
<feature type="compositionally biased region" description="Basic and acidic residues" evidence="3">
    <location>
        <begin position="625"/>
        <end position="637"/>
    </location>
</feature>
<keyword evidence="5" id="KW-1185">Reference proteome</keyword>
<dbReference type="InterPro" id="IPR036322">
    <property type="entry name" value="WD40_repeat_dom_sf"/>
</dbReference>
<dbReference type="GO" id="GO:0010997">
    <property type="term" value="F:anaphase-promoting complex binding"/>
    <property type="evidence" value="ECO:0007669"/>
    <property type="project" value="InterPro"/>
</dbReference>
<dbReference type="PANTHER" id="PTHR19918">
    <property type="entry name" value="CELL DIVISION CYCLE 20 CDC20 FIZZY -RELATED"/>
    <property type="match status" value="1"/>
</dbReference>
<accession>A0AAJ0I619</accession>
<reference evidence="4 5" key="1">
    <citation type="journal article" date="2023" name="Mol. Phylogenet. Evol.">
        <title>Genome-scale phylogeny and comparative genomics of the fungal order Sordariales.</title>
        <authorList>
            <person name="Hensen N."/>
            <person name="Bonometti L."/>
            <person name="Westerberg I."/>
            <person name="Brannstrom I.O."/>
            <person name="Guillou S."/>
            <person name="Cros-Aarteil S."/>
            <person name="Calhoun S."/>
            <person name="Haridas S."/>
            <person name="Kuo A."/>
            <person name="Mondo S."/>
            <person name="Pangilinan J."/>
            <person name="Riley R."/>
            <person name="LaButti K."/>
            <person name="Andreopoulos B."/>
            <person name="Lipzen A."/>
            <person name="Chen C."/>
            <person name="Yan M."/>
            <person name="Daum C."/>
            <person name="Ng V."/>
            <person name="Clum A."/>
            <person name="Steindorff A."/>
            <person name="Ohm R.A."/>
            <person name="Martin F."/>
            <person name="Silar P."/>
            <person name="Natvig D.O."/>
            <person name="Lalanne C."/>
            <person name="Gautier V."/>
            <person name="Ament-Velasquez S.L."/>
            <person name="Kruys A."/>
            <person name="Hutchinson M.I."/>
            <person name="Powell A.J."/>
            <person name="Barry K."/>
            <person name="Miller A.N."/>
            <person name="Grigoriev I.V."/>
            <person name="Debuchy R."/>
            <person name="Gladieux P."/>
            <person name="Hiltunen Thoren M."/>
            <person name="Johannesson H."/>
        </authorList>
    </citation>
    <scope>NUCLEOTIDE SEQUENCE [LARGE SCALE GENOMIC DNA]</scope>
    <source>
        <strain evidence="4 5">FGSC 10403</strain>
    </source>
</reference>
<feature type="compositionally biased region" description="Polar residues" evidence="3">
    <location>
        <begin position="172"/>
        <end position="183"/>
    </location>
</feature>
<evidence type="ECO:0000313" key="4">
    <source>
        <dbReference type="EMBL" id="KAK3490913.1"/>
    </source>
</evidence>
<protein>
    <submittedName>
        <fullName evidence="4">WD40 repeat-like protein</fullName>
    </submittedName>
</protein>
<feature type="compositionally biased region" description="Low complexity" evidence="3">
    <location>
        <begin position="41"/>
        <end position="58"/>
    </location>
</feature>
<proteinExistence type="predicted"/>
<feature type="region of interest" description="Disordered" evidence="3">
    <location>
        <begin position="1"/>
        <end position="68"/>
    </location>
</feature>
<name>A0AAJ0I619_9PEZI</name>
<dbReference type="Proteomes" id="UP001285908">
    <property type="component" value="Unassembled WGS sequence"/>
</dbReference>
<dbReference type="GO" id="GO:1990757">
    <property type="term" value="F:ubiquitin ligase activator activity"/>
    <property type="evidence" value="ECO:0007669"/>
    <property type="project" value="TreeGrafter"/>
</dbReference>
<evidence type="ECO:0000256" key="2">
    <source>
        <dbReference type="ARBA" id="ARBA00022737"/>
    </source>
</evidence>
<dbReference type="Pfam" id="PF00400">
    <property type="entry name" value="WD40"/>
    <property type="match status" value="1"/>
</dbReference>
<dbReference type="InterPro" id="IPR001680">
    <property type="entry name" value="WD40_rpt"/>
</dbReference>
<dbReference type="EMBL" id="JAULSX010000005">
    <property type="protein sequence ID" value="KAK3490913.1"/>
    <property type="molecule type" value="Genomic_DNA"/>
</dbReference>
<organism evidence="4 5">
    <name type="scientific">Neurospora hispaniola</name>
    <dbReference type="NCBI Taxonomy" id="588809"/>
    <lineage>
        <taxon>Eukaryota</taxon>
        <taxon>Fungi</taxon>
        <taxon>Dikarya</taxon>
        <taxon>Ascomycota</taxon>
        <taxon>Pezizomycotina</taxon>
        <taxon>Sordariomycetes</taxon>
        <taxon>Sordariomycetidae</taxon>
        <taxon>Sordariales</taxon>
        <taxon>Sordariaceae</taxon>
        <taxon>Neurospora</taxon>
    </lineage>
</organism>
<dbReference type="InterPro" id="IPR033010">
    <property type="entry name" value="Cdc20/Fizzy"/>
</dbReference>
<evidence type="ECO:0000256" key="1">
    <source>
        <dbReference type="ARBA" id="ARBA00022574"/>
    </source>
</evidence>
<feature type="region of interest" description="Disordered" evidence="3">
    <location>
        <begin position="356"/>
        <end position="397"/>
    </location>
</feature>
<dbReference type="InterPro" id="IPR015943">
    <property type="entry name" value="WD40/YVTN_repeat-like_dom_sf"/>
</dbReference>
<comment type="caution">
    <text evidence="4">The sequence shown here is derived from an EMBL/GenBank/DDBJ whole genome shotgun (WGS) entry which is preliminary data.</text>
</comment>
<sequence length="856" mass="94051">MGNDNSNRGSRAFVPGPTGTMTFHTPFPLLQEAQRQYHVCGSPYESPHSSSDSGYGSAPPTPITPHKKRTLIEADYLWRLGDRNLSDQENFSESDDKNTSDQEYKLEAYNDRERRPGAPGTEAVDIECPDDKSPRKRHKPATLPRSSARSHPPLLSFFTSDSGSKIPRGFKTSLSRGGNSSTRIPDRFIPSRTLSSNTVERFRTSKSPHELTTPEKLLRHNSATEDAFSSHRRVVATNTFDIGPRSRSNRAASRNRVGSVLGPVNTNASYRQDRQFSLGSIWAVGGLAPPAETAVNNGRGHLMRSGTNARLFRTSFPTIKPKAEEELEKHEARLATALGLDRAARVLDVNIIPHQTESKEKRSNKSHTHWNGTEWVKEGSSPKQQKKKQENRSLPTAPFKVLDAPNLRDDFYCSILSYSATCRTLAVGLGDLLYGWSESRGVRLLNAGTQDDCHLTSVAFSSADGHKAILAYGRSNKTLGLMSLLDDADPATSRAAPIPRFEVLHPSPIACLSWKPSCTMRPSGCPSTPGVLVATEDLLVGDEAGRVWYYSVEWPDRWEVERHNWQGQLTLLARIDVHSQQICGLSWSPNGDRFATGGNDNLCCLFETQKVLDMNYARRNMGRVRHTEVSQHSHTQGDSESSSATEIATEIRTTPRPASVIPVLKPGDERYRWLHRAAVKAIAFCPWQEGLVATGGGSNDKCIHFFHTTSGAALATISVAAQVTSLIWSTTRREIAATFGYAQPEHSVRIAVFSWPDCRQVAAVPWAGEHRALYAIPYPSGPNDARKSGNSGGRARGSNRTAMEGCIMVASSDKSVKFHEVWTADKKATTGGVGMLGGSDILESLEGIDREGDVIR</sequence>
<keyword evidence="2" id="KW-0677">Repeat</keyword>
<feature type="compositionally biased region" description="Basic and acidic residues" evidence="3">
    <location>
        <begin position="94"/>
        <end position="116"/>
    </location>
</feature>
<dbReference type="GO" id="GO:0005680">
    <property type="term" value="C:anaphase-promoting complex"/>
    <property type="evidence" value="ECO:0007669"/>
    <property type="project" value="TreeGrafter"/>
</dbReference>